<gene>
    <name evidence="2" type="ORF">ATK78_2046</name>
</gene>
<sequence length="158" mass="17633">MKAFLNLLLVLFTISLFGCRNECQYIEPASVGNGWIALDLKDKATGDYLIGKAPSKHLPADVFVTGINGLPADFDYSEIAASKGHYQLNLKDFHSEVVIGQDICKRFFIDLKNDADTLDLYFKVKSVKCGGTTYEYFTAKFNGLPLENTGYNSYVIHK</sequence>
<feature type="signal peptide" evidence="1">
    <location>
        <begin position="1"/>
        <end position="18"/>
    </location>
</feature>
<comment type="caution">
    <text evidence="2">The sequence shown here is derived from an EMBL/GenBank/DDBJ whole genome shotgun (WGS) entry which is preliminary data.</text>
</comment>
<dbReference type="PROSITE" id="PS51257">
    <property type="entry name" value="PROKAR_LIPOPROTEIN"/>
    <property type="match status" value="1"/>
</dbReference>
<evidence type="ECO:0000313" key="2">
    <source>
        <dbReference type="EMBL" id="TDQ09887.1"/>
    </source>
</evidence>
<keyword evidence="1" id="KW-0732">Signal</keyword>
<evidence type="ECO:0008006" key="4">
    <source>
        <dbReference type="Google" id="ProtNLM"/>
    </source>
</evidence>
<dbReference type="AlphaFoldDB" id="A0A4V3D1A6"/>
<accession>A0A4V3D1A6</accession>
<name>A0A4V3D1A6_9SPHI</name>
<evidence type="ECO:0000256" key="1">
    <source>
        <dbReference type="SAM" id="SignalP"/>
    </source>
</evidence>
<evidence type="ECO:0000313" key="3">
    <source>
        <dbReference type="Proteomes" id="UP000295620"/>
    </source>
</evidence>
<organism evidence="2 3">
    <name type="scientific">Pedobacter metabolipauper</name>
    <dbReference type="NCBI Taxonomy" id="425513"/>
    <lineage>
        <taxon>Bacteria</taxon>
        <taxon>Pseudomonadati</taxon>
        <taxon>Bacteroidota</taxon>
        <taxon>Sphingobacteriia</taxon>
        <taxon>Sphingobacteriales</taxon>
        <taxon>Sphingobacteriaceae</taxon>
        <taxon>Pedobacter</taxon>
    </lineage>
</organism>
<keyword evidence="3" id="KW-1185">Reference proteome</keyword>
<feature type="chain" id="PRO_5020547754" description="Lipoprotein" evidence="1">
    <location>
        <begin position="19"/>
        <end position="158"/>
    </location>
</feature>
<protein>
    <recommendedName>
        <fullName evidence="4">Lipoprotein</fullName>
    </recommendedName>
</protein>
<dbReference type="RefSeq" id="WP_133575938.1">
    <property type="nucleotide sequence ID" value="NZ_SNYC01000004.1"/>
</dbReference>
<dbReference type="Proteomes" id="UP000295620">
    <property type="component" value="Unassembled WGS sequence"/>
</dbReference>
<dbReference type="EMBL" id="SNYC01000004">
    <property type="protein sequence ID" value="TDQ09887.1"/>
    <property type="molecule type" value="Genomic_DNA"/>
</dbReference>
<dbReference type="OrthoDB" id="776363at2"/>
<reference evidence="2 3" key="1">
    <citation type="submission" date="2019-03" db="EMBL/GenBank/DDBJ databases">
        <title>Genomic Encyclopedia of Archaeal and Bacterial Type Strains, Phase II (KMG-II): from individual species to whole genera.</title>
        <authorList>
            <person name="Goeker M."/>
        </authorList>
    </citation>
    <scope>NUCLEOTIDE SEQUENCE [LARGE SCALE GENOMIC DNA]</scope>
    <source>
        <strain evidence="2 3">DSM 19035</strain>
    </source>
</reference>
<proteinExistence type="predicted"/>